<dbReference type="OrthoDB" id="8689941at2"/>
<keyword evidence="1" id="KW-0175">Coiled coil</keyword>
<feature type="coiled-coil region" evidence="1">
    <location>
        <begin position="72"/>
        <end position="132"/>
    </location>
</feature>
<dbReference type="Pfam" id="PF06476">
    <property type="entry name" value="DUF1090"/>
    <property type="match status" value="1"/>
</dbReference>
<evidence type="ECO:0000256" key="2">
    <source>
        <dbReference type="SAM" id="SignalP"/>
    </source>
</evidence>
<dbReference type="InterPro" id="IPR009468">
    <property type="entry name" value="DUF1090"/>
</dbReference>
<dbReference type="Gene3D" id="1.20.58.90">
    <property type="match status" value="1"/>
</dbReference>
<dbReference type="Proteomes" id="UP000295055">
    <property type="component" value="Unassembled WGS sequence"/>
</dbReference>
<reference evidence="3 4" key="1">
    <citation type="submission" date="2019-03" db="EMBL/GenBank/DDBJ databases">
        <title>Genomic analyses of the natural microbiome of Caenorhabditis elegans.</title>
        <authorList>
            <person name="Samuel B."/>
        </authorList>
    </citation>
    <scope>NUCLEOTIDE SEQUENCE [LARGE SCALE GENOMIC DNA]</scope>
    <source>
        <strain evidence="3 4">JUb102</strain>
    </source>
</reference>
<protein>
    <submittedName>
        <fullName evidence="3">Uncharacterized protein DUF1090</fullName>
    </submittedName>
</protein>
<gene>
    <name evidence="3" type="ORF">EC835_108186</name>
</gene>
<evidence type="ECO:0000256" key="1">
    <source>
        <dbReference type="SAM" id="Coils"/>
    </source>
</evidence>
<name>A0A4R3NH64_9GAMM</name>
<feature type="chain" id="PRO_5020862021" evidence="2">
    <location>
        <begin position="23"/>
        <end position="133"/>
    </location>
</feature>
<evidence type="ECO:0000313" key="3">
    <source>
        <dbReference type="EMBL" id="TCT31036.1"/>
    </source>
</evidence>
<dbReference type="PROSITE" id="PS51257">
    <property type="entry name" value="PROKAR_LIPOPROTEIN"/>
    <property type="match status" value="1"/>
</dbReference>
<organism evidence="3 4">
    <name type="scientific">Providencia alcalifaciens</name>
    <dbReference type="NCBI Taxonomy" id="126385"/>
    <lineage>
        <taxon>Bacteria</taxon>
        <taxon>Pseudomonadati</taxon>
        <taxon>Pseudomonadota</taxon>
        <taxon>Gammaproteobacteria</taxon>
        <taxon>Enterobacterales</taxon>
        <taxon>Morganellaceae</taxon>
        <taxon>Providencia</taxon>
    </lineage>
</organism>
<dbReference type="EMBL" id="SMAS01000008">
    <property type="protein sequence ID" value="TCT31036.1"/>
    <property type="molecule type" value="Genomic_DNA"/>
</dbReference>
<proteinExistence type="predicted"/>
<evidence type="ECO:0000313" key="4">
    <source>
        <dbReference type="Proteomes" id="UP000295055"/>
    </source>
</evidence>
<dbReference type="AlphaFoldDB" id="A0A4R3NH64"/>
<comment type="caution">
    <text evidence="3">The sequence shown here is derived from an EMBL/GenBank/DDBJ whole genome shotgun (WGS) entry which is preliminary data.</text>
</comment>
<accession>A0A4R3NH64</accession>
<sequence length="133" mass="15089">MKRVFIISSILALFLVNNSAMAGNSSQGCEIKKQKIETQLKYAKAHGNTYRVNGLERALENVNRYCTSDSLYRDSQQKIAEKQKKVAEREAELQESVQKGDPEKIAKHKRKVAEAKAELKEAQDLSDIYKDTL</sequence>
<feature type="signal peptide" evidence="2">
    <location>
        <begin position="1"/>
        <end position="22"/>
    </location>
</feature>
<dbReference type="RefSeq" id="WP_036948636.1">
    <property type="nucleotide sequence ID" value="NZ_CABKTH010000025.1"/>
</dbReference>
<keyword evidence="2" id="KW-0732">Signal</keyword>